<dbReference type="InterPro" id="IPR035909">
    <property type="entry name" value="CheB_C"/>
</dbReference>
<comment type="caution">
    <text evidence="7">The sequence shown here is derived from an EMBL/GenBank/DDBJ whole genome shotgun (WGS) entry which is preliminary data.</text>
</comment>
<dbReference type="Pfam" id="PF01339">
    <property type="entry name" value="CheB_methylest"/>
    <property type="match status" value="1"/>
</dbReference>
<evidence type="ECO:0000259" key="6">
    <source>
        <dbReference type="PROSITE" id="PS50122"/>
    </source>
</evidence>
<feature type="domain" description="CheB-type methylesterase" evidence="6">
    <location>
        <begin position="1"/>
        <end position="189"/>
    </location>
</feature>
<dbReference type="PROSITE" id="PS50122">
    <property type="entry name" value="CHEB"/>
    <property type="match status" value="1"/>
</dbReference>
<keyword evidence="4" id="KW-0145">Chemotaxis</keyword>
<keyword evidence="1 4" id="KW-0378">Hydrolase</keyword>
<dbReference type="InterPro" id="IPR011247">
    <property type="entry name" value="Chemotax_prot-Glu_Me-esterase"/>
</dbReference>
<evidence type="ECO:0000256" key="1">
    <source>
        <dbReference type="ARBA" id="ARBA00022801"/>
    </source>
</evidence>
<dbReference type="PANTHER" id="PTHR42872:SF6">
    <property type="entry name" value="PROTEIN-GLUTAMATE METHYLESTERASE_PROTEIN-GLUTAMINE GLUTAMINASE"/>
    <property type="match status" value="1"/>
</dbReference>
<evidence type="ECO:0000313" key="8">
    <source>
        <dbReference type="Proteomes" id="UP001595939"/>
    </source>
</evidence>
<proteinExistence type="predicted"/>
<evidence type="ECO:0000256" key="4">
    <source>
        <dbReference type="PROSITE-ProRule" id="PRU00050"/>
    </source>
</evidence>
<dbReference type="EMBL" id="JBHSEG010000005">
    <property type="protein sequence ID" value="MFC4454418.1"/>
    <property type="molecule type" value="Genomic_DNA"/>
</dbReference>
<evidence type="ECO:0000313" key="7">
    <source>
        <dbReference type="EMBL" id="MFC4454418.1"/>
    </source>
</evidence>
<feature type="region of interest" description="Disordered" evidence="5">
    <location>
        <begin position="319"/>
        <end position="345"/>
    </location>
</feature>
<feature type="active site" evidence="4">
    <location>
        <position position="39"/>
    </location>
</feature>
<dbReference type="RefSeq" id="WP_380129778.1">
    <property type="nucleotide sequence ID" value="NZ_JBHSEG010000005.1"/>
</dbReference>
<evidence type="ECO:0000256" key="3">
    <source>
        <dbReference type="ARBA" id="ARBA00048267"/>
    </source>
</evidence>
<dbReference type="Proteomes" id="UP001595939">
    <property type="component" value="Unassembled WGS sequence"/>
</dbReference>
<sequence>MPSVPVIVIGGSAGALDPLRQIVSQLPGDLPAAVLVVIHLSPDYPSQLPAILSRSGSLPVQHAQHQALLSPGHIYVAPPDHHVLVAHDRLHLSRGPKENRSRPSIDVLFRSAAYTHGAGTIGVLLSGMMDDGTSGMWTIRQLGGRTVVQNPEDALYGSMPLSAVQHVAVDQILPAHAIAPALTRLLDELGPVAEEPNMSDEEWRRLEVEVGIASEDNAFNSGMLNHGSLSTFTCPECHGVLVQIREGRIMRFRCHTGHAYTADTLLSELRGSVEGYLWQAARTLDEDVMLLEHLSKHADEADQTELAAAYRQEAQVARARGRRMRQEALQAGEDKALPVETPPGP</sequence>
<comment type="catalytic activity">
    <reaction evidence="3">
        <text>[protein]-L-glutamate 5-O-methyl ester + H2O = L-glutamyl-[protein] + methanol + H(+)</text>
        <dbReference type="Rhea" id="RHEA:23236"/>
        <dbReference type="Rhea" id="RHEA-COMP:10208"/>
        <dbReference type="Rhea" id="RHEA-COMP:10311"/>
        <dbReference type="ChEBI" id="CHEBI:15377"/>
        <dbReference type="ChEBI" id="CHEBI:15378"/>
        <dbReference type="ChEBI" id="CHEBI:17790"/>
        <dbReference type="ChEBI" id="CHEBI:29973"/>
        <dbReference type="ChEBI" id="CHEBI:82795"/>
        <dbReference type="EC" id="3.1.1.61"/>
    </reaction>
</comment>
<dbReference type="CDD" id="cd16433">
    <property type="entry name" value="CheB"/>
    <property type="match status" value="1"/>
</dbReference>
<dbReference type="SUPFAM" id="SSF52738">
    <property type="entry name" value="Methylesterase CheB, C-terminal domain"/>
    <property type="match status" value="1"/>
</dbReference>
<feature type="active site" evidence="4">
    <location>
        <position position="131"/>
    </location>
</feature>
<protein>
    <recommendedName>
        <fullName evidence="2">protein-glutamate methylesterase</fullName>
        <ecNumber evidence="2">3.1.1.61</ecNumber>
    </recommendedName>
</protein>
<name>A0ABV8YBW3_9DEIO</name>
<reference evidence="8" key="1">
    <citation type="journal article" date="2019" name="Int. J. Syst. Evol. Microbiol.">
        <title>The Global Catalogue of Microorganisms (GCM) 10K type strain sequencing project: providing services to taxonomists for standard genome sequencing and annotation.</title>
        <authorList>
            <consortium name="The Broad Institute Genomics Platform"/>
            <consortium name="The Broad Institute Genome Sequencing Center for Infectious Disease"/>
            <person name="Wu L."/>
            <person name="Ma J."/>
        </authorList>
    </citation>
    <scope>NUCLEOTIDE SEQUENCE [LARGE SCALE GENOMIC DNA]</scope>
    <source>
        <strain evidence="8">CCUG 39970</strain>
    </source>
</reference>
<accession>A0ABV8YBW3</accession>
<evidence type="ECO:0000256" key="5">
    <source>
        <dbReference type="SAM" id="MobiDB-lite"/>
    </source>
</evidence>
<feature type="active site" evidence="4">
    <location>
        <position position="12"/>
    </location>
</feature>
<dbReference type="PANTHER" id="PTHR42872">
    <property type="entry name" value="PROTEIN-GLUTAMATE METHYLESTERASE/PROTEIN-GLUTAMINE GLUTAMINASE"/>
    <property type="match status" value="1"/>
</dbReference>
<dbReference type="InterPro" id="IPR000673">
    <property type="entry name" value="Sig_transdc_resp-reg_Me-estase"/>
</dbReference>
<dbReference type="Gene3D" id="3.40.50.180">
    <property type="entry name" value="Methylesterase CheB, C-terminal domain"/>
    <property type="match status" value="1"/>
</dbReference>
<evidence type="ECO:0000256" key="2">
    <source>
        <dbReference type="ARBA" id="ARBA00039140"/>
    </source>
</evidence>
<dbReference type="EC" id="3.1.1.61" evidence="2"/>
<keyword evidence="8" id="KW-1185">Reference proteome</keyword>
<gene>
    <name evidence="7" type="ORF">ACFO0P_11600</name>
</gene>
<organism evidence="7 8">
    <name type="scientific">Deinococcus sonorensis</name>
    <dbReference type="NCBI Taxonomy" id="309891"/>
    <lineage>
        <taxon>Bacteria</taxon>
        <taxon>Thermotogati</taxon>
        <taxon>Deinococcota</taxon>
        <taxon>Deinococci</taxon>
        <taxon>Deinococcales</taxon>
        <taxon>Deinococcaceae</taxon>
        <taxon>Deinococcus</taxon>
    </lineage>
</organism>
<dbReference type="PIRSF" id="PIRSF036461">
    <property type="entry name" value="Chmtx_methlestr"/>
    <property type="match status" value="1"/>
</dbReference>